<accession>A0AAD7T233</accession>
<reference evidence="4" key="1">
    <citation type="journal article" date="2023" name="Science">
        <title>Genome structures resolve the early diversification of teleost fishes.</title>
        <authorList>
            <person name="Parey E."/>
            <person name="Louis A."/>
            <person name="Montfort J."/>
            <person name="Bouchez O."/>
            <person name="Roques C."/>
            <person name="Iampietro C."/>
            <person name="Lluch J."/>
            <person name="Castinel A."/>
            <person name="Donnadieu C."/>
            <person name="Desvignes T."/>
            <person name="Floi Bucao C."/>
            <person name="Jouanno E."/>
            <person name="Wen M."/>
            <person name="Mejri S."/>
            <person name="Dirks R."/>
            <person name="Jansen H."/>
            <person name="Henkel C."/>
            <person name="Chen W.J."/>
            <person name="Zahm M."/>
            <person name="Cabau C."/>
            <person name="Klopp C."/>
            <person name="Thompson A.W."/>
            <person name="Robinson-Rechavi M."/>
            <person name="Braasch I."/>
            <person name="Lecointre G."/>
            <person name="Bobe J."/>
            <person name="Postlethwait J.H."/>
            <person name="Berthelot C."/>
            <person name="Roest Crollius H."/>
            <person name="Guiguen Y."/>
        </authorList>
    </citation>
    <scope>NUCLEOTIDE SEQUENCE</scope>
    <source>
        <strain evidence="4">NC1722</strain>
    </source>
</reference>
<sequence>MDNTFSEKTVWEDDDDLVCEYDSTWEETDTDSDEENSTRKYWGGKHTAKKKRGYSWRRNLWAAEDMQVYRHGYPKKYEPSDQNSQSDMDLKMVNLLFYRNVIPSSPDDVYIDQFHTHWKGDYERLERVHSYIQWLFPLQEAGMNDCALELTKKEIKAFCEDEEAKQRLVTSYELMLDFYGIELIDKVTGEVKRSEKWMARFKNLNRNTHNNLRITRILKCLGELGFQHYQAPLVHFFLTETLMLNNLGHVKQSVLDYFLFTVRDKKKRRELIKYAFRHYNPKDVFLWCPRKIQVTLLEEAEKKLDDPAPEEIGLIDEHNGSTSVGPALKELVTPESSQDEGTEAMIESSRVPSESQPNGQGVEKNGTTDDTPTLEQESTLEKQNEEEKEQMAGEPSNSLAGVIPHPPERAMLVQSGKRSELGLRVGVGPQEDMGSRGLQESQDLWVSGVKVVCLASMARLAFLKYSAHRSDGCPLEEAPGP</sequence>
<organism evidence="4 5">
    <name type="scientific">Aldrovandia affinis</name>
    <dbReference type="NCBI Taxonomy" id="143900"/>
    <lineage>
        <taxon>Eukaryota</taxon>
        <taxon>Metazoa</taxon>
        <taxon>Chordata</taxon>
        <taxon>Craniata</taxon>
        <taxon>Vertebrata</taxon>
        <taxon>Euteleostomi</taxon>
        <taxon>Actinopterygii</taxon>
        <taxon>Neopterygii</taxon>
        <taxon>Teleostei</taxon>
        <taxon>Notacanthiformes</taxon>
        <taxon>Halosauridae</taxon>
        <taxon>Aldrovandia</taxon>
    </lineage>
</organism>
<dbReference type="PANTHER" id="PTHR14015">
    <property type="entry name" value="OPIOID GROWTH FACTOR RECEPTOR OGFR ZETA-TYPE OPIOID RECEPTOR"/>
    <property type="match status" value="1"/>
</dbReference>
<feature type="compositionally biased region" description="Polar residues" evidence="2">
    <location>
        <begin position="368"/>
        <end position="377"/>
    </location>
</feature>
<evidence type="ECO:0000256" key="1">
    <source>
        <dbReference type="ARBA" id="ARBA00010365"/>
    </source>
</evidence>
<gene>
    <name evidence="4" type="ORF">AAFF_G00142180</name>
</gene>
<evidence type="ECO:0000259" key="3">
    <source>
        <dbReference type="Pfam" id="PF04664"/>
    </source>
</evidence>
<evidence type="ECO:0000313" key="5">
    <source>
        <dbReference type="Proteomes" id="UP001221898"/>
    </source>
</evidence>
<dbReference type="AlphaFoldDB" id="A0AAD7T233"/>
<protein>
    <recommendedName>
        <fullName evidence="3">Opioid growth factor receptor (OGFr) conserved domain-containing protein</fullName>
    </recommendedName>
</protein>
<evidence type="ECO:0000313" key="4">
    <source>
        <dbReference type="EMBL" id="KAJ8411951.1"/>
    </source>
</evidence>
<dbReference type="PANTHER" id="PTHR14015:SF1">
    <property type="entry name" value="OPIOID GROWTH FACTOR RECEPTOR"/>
    <property type="match status" value="1"/>
</dbReference>
<dbReference type="InterPro" id="IPR006757">
    <property type="entry name" value="OGF_rcpt"/>
</dbReference>
<evidence type="ECO:0000256" key="2">
    <source>
        <dbReference type="SAM" id="MobiDB-lite"/>
    </source>
</evidence>
<feature type="region of interest" description="Disordered" evidence="2">
    <location>
        <begin position="333"/>
        <end position="404"/>
    </location>
</feature>
<comment type="caution">
    <text evidence="4">The sequence shown here is derived from an EMBL/GenBank/DDBJ whole genome shotgun (WGS) entry which is preliminary data.</text>
</comment>
<comment type="similarity">
    <text evidence="1">Belongs to the opioid growth factor receptor family.</text>
</comment>
<dbReference type="GO" id="GO:0016020">
    <property type="term" value="C:membrane"/>
    <property type="evidence" value="ECO:0007669"/>
    <property type="project" value="InterPro"/>
</dbReference>
<feature type="compositionally biased region" description="Basic and acidic residues" evidence="2">
    <location>
        <begin position="379"/>
        <end position="391"/>
    </location>
</feature>
<keyword evidence="5" id="KW-1185">Reference proteome</keyword>
<dbReference type="EMBL" id="JAINUG010000020">
    <property type="protein sequence ID" value="KAJ8411951.1"/>
    <property type="molecule type" value="Genomic_DNA"/>
</dbReference>
<name>A0AAD7T233_9TELE</name>
<proteinExistence type="inferred from homology"/>
<dbReference type="InterPro" id="IPR039574">
    <property type="entry name" value="OGFr"/>
</dbReference>
<feature type="domain" description="Opioid growth factor receptor (OGFr) conserved" evidence="3">
    <location>
        <begin position="91"/>
        <end position="291"/>
    </location>
</feature>
<dbReference type="Proteomes" id="UP001221898">
    <property type="component" value="Unassembled WGS sequence"/>
</dbReference>
<dbReference type="Pfam" id="PF04664">
    <property type="entry name" value="OGFr_N"/>
    <property type="match status" value="1"/>
</dbReference>
<feature type="compositionally biased region" description="Polar residues" evidence="2">
    <location>
        <begin position="350"/>
        <end position="359"/>
    </location>
</feature>
<dbReference type="GO" id="GO:0140625">
    <property type="term" value="F:opioid growth factor receptor activity"/>
    <property type="evidence" value="ECO:0007669"/>
    <property type="project" value="InterPro"/>
</dbReference>